<dbReference type="Proteomes" id="UP000324800">
    <property type="component" value="Unassembled WGS sequence"/>
</dbReference>
<reference evidence="1 2" key="1">
    <citation type="submission" date="2019-03" db="EMBL/GenBank/DDBJ databases">
        <title>Single cell metagenomics reveals metabolic interactions within the superorganism composed of flagellate Streblomastix strix and complex community of Bacteroidetes bacteria on its surface.</title>
        <authorList>
            <person name="Treitli S.C."/>
            <person name="Kolisko M."/>
            <person name="Husnik F."/>
            <person name="Keeling P."/>
            <person name="Hampl V."/>
        </authorList>
    </citation>
    <scope>NUCLEOTIDE SEQUENCE [LARGE SCALE GENOMIC DNA]</scope>
    <source>
        <strain evidence="1">ST1C</strain>
    </source>
</reference>
<comment type="caution">
    <text evidence="1">The sequence shown here is derived from an EMBL/GenBank/DDBJ whole genome shotgun (WGS) entry which is preliminary data.</text>
</comment>
<dbReference type="OrthoDB" id="10542255at2759"/>
<dbReference type="AlphaFoldDB" id="A0A5J4UAH0"/>
<dbReference type="EMBL" id="SNRW01018892">
    <property type="protein sequence ID" value="KAA6366902.1"/>
    <property type="molecule type" value="Genomic_DNA"/>
</dbReference>
<organism evidence="1 2">
    <name type="scientific">Streblomastix strix</name>
    <dbReference type="NCBI Taxonomy" id="222440"/>
    <lineage>
        <taxon>Eukaryota</taxon>
        <taxon>Metamonada</taxon>
        <taxon>Preaxostyla</taxon>
        <taxon>Oxymonadida</taxon>
        <taxon>Streblomastigidae</taxon>
        <taxon>Streblomastix</taxon>
    </lineage>
</organism>
<accession>A0A5J4UAH0</accession>
<evidence type="ECO:0000313" key="1">
    <source>
        <dbReference type="EMBL" id="KAA6366902.1"/>
    </source>
</evidence>
<sequence>MIKLKKLDLRILLAACQNVQRLWFEALQKLHDENKYPDEHVFNIDETSLRLNDQWTGRVIYPSDPTPGFKQTPQKRLNATLVLALAKDEFFFQT</sequence>
<protein>
    <submittedName>
        <fullName evidence="1">Uncharacterized protein</fullName>
    </submittedName>
</protein>
<name>A0A5J4UAH0_9EUKA</name>
<gene>
    <name evidence="1" type="ORF">EZS28_037572</name>
</gene>
<feature type="non-terminal residue" evidence="1">
    <location>
        <position position="94"/>
    </location>
</feature>
<evidence type="ECO:0000313" key="2">
    <source>
        <dbReference type="Proteomes" id="UP000324800"/>
    </source>
</evidence>
<proteinExistence type="predicted"/>